<evidence type="ECO:0000256" key="2">
    <source>
        <dbReference type="ARBA" id="ARBA00022832"/>
    </source>
</evidence>
<dbReference type="Proteomes" id="UP000694422">
    <property type="component" value="Unplaced"/>
</dbReference>
<evidence type="ECO:0000256" key="1">
    <source>
        <dbReference type="ARBA" id="ARBA00012705"/>
    </source>
</evidence>
<evidence type="ECO:0000256" key="3">
    <source>
        <dbReference type="ARBA" id="ARBA00022990"/>
    </source>
</evidence>
<dbReference type="AlphaFoldDB" id="A0A8C9ULV5"/>
<keyword evidence="6" id="KW-1185">Reference proteome</keyword>
<keyword evidence="2" id="KW-0276">Fatty acid metabolism</keyword>
<evidence type="ECO:0000313" key="6">
    <source>
        <dbReference type="Proteomes" id="UP000694422"/>
    </source>
</evidence>
<organism evidence="5 6">
    <name type="scientific">Spermophilus dauricus</name>
    <name type="common">Daurian ground squirrel</name>
    <dbReference type="NCBI Taxonomy" id="99837"/>
    <lineage>
        <taxon>Eukaryota</taxon>
        <taxon>Metazoa</taxon>
        <taxon>Chordata</taxon>
        <taxon>Craniata</taxon>
        <taxon>Vertebrata</taxon>
        <taxon>Euteleostomi</taxon>
        <taxon>Mammalia</taxon>
        <taxon>Eutheria</taxon>
        <taxon>Euarchontoglires</taxon>
        <taxon>Glires</taxon>
        <taxon>Rodentia</taxon>
        <taxon>Sciuromorpha</taxon>
        <taxon>Sciuridae</taxon>
        <taxon>Xerinae</taxon>
        <taxon>Marmotini</taxon>
        <taxon>Spermophilus</taxon>
    </lineage>
</organism>
<dbReference type="GO" id="GO:0003985">
    <property type="term" value="F:acetyl-CoA C-acetyltransferase activity"/>
    <property type="evidence" value="ECO:0007669"/>
    <property type="project" value="UniProtKB-EC"/>
</dbReference>
<dbReference type="InterPro" id="IPR016039">
    <property type="entry name" value="Thiolase-like"/>
</dbReference>
<dbReference type="Ensembl" id="ENSSDAT00000008169.1">
    <property type="protein sequence ID" value="ENSSDAP00000007165.1"/>
    <property type="gene ID" value="ENSSDAG00000006589.1"/>
</dbReference>
<dbReference type="GO" id="GO:0006635">
    <property type="term" value="P:fatty acid beta-oxidation"/>
    <property type="evidence" value="ECO:0007669"/>
    <property type="project" value="TreeGrafter"/>
</dbReference>
<dbReference type="PANTHER" id="PTHR43853">
    <property type="entry name" value="3-KETOACYL-COA THIOLASE, PEROXISOMAL"/>
    <property type="match status" value="1"/>
</dbReference>
<proteinExistence type="predicted"/>
<reference evidence="5" key="1">
    <citation type="submission" date="2025-08" db="UniProtKB">
        <authorList>
            <consortium name="Ensembl"/>
        </authorList>
    </citation>
    <scope>IDENTIFICATION</scope>
</reference>
<dbReference type="InterPro" id="IPR050215">
    <property type="entry name" value="Thiolase-like_sf_Thiolase"/>
</dbReference>
<dbReference type="GO" id="GO:0005777">
    <property type="term" value="C:peroxisome"/>
    <property type="evidence" value="ECO:0007669"/>
    <property type="project" value="TreeGrafter"/>
</dbReference>
<protein>
    <recommendedName>
        <fullName evidence="1">acetyl-CoA C-acetyltransferase</fullName>
        <ecNumber evidence="1">2.3.1.9</ecNumber>
    </recommendedName>
</protein>
<dbReference type="EC" id="2.3.1.9" evidence="1"/>
<dbReference type="GO" id="GO:0010124">
    <property type="term" value="P:phenylacetate catabolic process"/>
    <property type="evidence" value="ECO:0007669"/>
    <property type="project" value="TreeGrafter"/>
</dbReference>
<reference evidence="5" key="2">
    <citation type="submission" date="2025-09" db="UniProtKB">
        <authorList>
            <consortium name="Ensembl"/>
        </authorList>
    </citation>
    <scope>IDENTIFICATION</scope>
</reference>
<dbReference type="PANTHER" id="PTHR43853:SF8">
    <property type="entry name" value="3-KETOACYL-COA THIOLASE, PEROXISOMAL"/>
    <property type="match status" value="1"/>
</dbReference>
<evidence type="ECO:0000256" key="4">
    <source>
        <dbReference type="ARBA" id="ARBA00023098"/>
    </source>
</evidence>
<keyword evidence="4" id="KW-0443">Lipid metabolism</keyword>
<name>A0A8C9ULV5_SPEDA</name>
<evidence type="ECO:0000313" key="5">
    <source>
        <dbReference type="Ensembl" id="ENSSDAP00000007165.1"/>
    </source>
</evidence>
<keyword evidence="3" id="KW-0007">Acetylation</keyword>
<dbReference type="Gene3D" id="3.40.47.10">
    <property type="match status" value="1"/>
</dbReference>
<sequence length="117" mass="12469">MQLQVVQGHLTDRPESGPALQAAPCFGNFRQASAEDVVVVHGLRTALGKASRGVFKVRPPGVDELLSAILTAVLQDVKLRPEQLGDISLGECTTQALRRGLRVFSSLQSPASMPLVP</sequence>
<accession>A0A8C9ULV5</accession>